<dbReference type="AlphaFoldDB" id="A0AAW0MJM4"/>
<feature type="compositionally biased region" description="Basic and acidic residues" evidence="1">
    <location>
        <begin position="1"/>
        <end position="10"/>
    </location>
</feature>
<organism evidence="2 3">
    <name type="scientific">Mugilogobius chulae</name>
    <name type="common">yellowstripe goby</name>
    <dbReference type="NCBI Taxonomy" id="88201"/>
    <lineage>
        <taxon>Eukaryota</taxon>
        <taxon>Metazoa</taxon>
        <taxon>Chordata</taxon>
        <taxon>Craniata</taxon>
        <taxon>Vertebrata</taxon>
        <taxon>Euteleostomi</taxon>
        <taxon>Actinopterygii</taxon>
        <taxon>Neopterygii</taxon>
        <taxon>Teleostei</taxon>
        <taxon>Neoteleostei</taxon>
        <taxon>Acanthomorphata</taxon>
        <taxon>Gobiaria</taxon>
        <taxon>Gobiiformes</taxon>
        <taxon>Gobioidei</taxon>
        <taxon>Gobiidae</taxon>
        <taxon>Gobionellinae</taxon>
        <taxon>Mugilogobius</taxon>
    </lineage>
</organism>
<dbReference type="EMBL" id="JBBPFD010000034">
    <property type="protein sequence ID" value="KAK7880965.1"/>
    <property type="molecule type" value="Genomic_DNA"/>
</dbReference>
<gene>
    <name evidence="2" type="ORF">WMY93_032419</name>
</gene>
<comment type="caution">
    <text evidence="2">The sequence shown here is derived from an EMBL/GenBank/DDBJ whole genome shotgun (WGS) entry which is preliminary data.</text>
</comment>
<accession>A0AAW0MJM4</accession>
<dbReference type="Proteomes" id="UP001460270">
    <property type="component" value="Unassembled WGS sequence"/>
</dbReference>
<evidence type="ECO:0000313" key="2">
    <source>
        <dbReference type="EMBL" id="KAK7880965.1"/>
    </source>
</evidence>
<proteinExistence type="predicted"/>
<evidence type="ECO:0000256" key="1">
    <source>
        <dbReference type="SAM" id="MobiDB-lite"/>
    </source>
</evidence>
<feature type="region of interest" description="Disordered" evidence="1">
    <location>
        <begin position="1"/>
        <end position="42"/>
    </location>
</feature>
<feature type="region of interest" description="Disordered" evidence="1">
    <location>
        <begin position="125"/>
        <end position="156"/>
    </location>
</feature>
<feature type="compositionally biased region" description="Basic and acidic residues" evidence="1">
    <location>
        <begin position="128"/>
        <end position="139"/>
    </location>
</feature>
<keyword evidence="3" id="KW-1185">Reference proteome</keyword>
<name>A0AAW0MJM4_9GOBI</name>
<evidence type="ECO:0000313" key="3">
    <source>
        <dbReference type="Proteomes" id="UP001460270"/>
    </source>
</evidence>
<dbReference type="PANTHER" id="PTHR11505">
    <property type="entry name" value="L1 TRANSPOSABLE ELEMENT-RELATED"/>
    <property type="match status" value="1"/>
</dbReference>
<sequence length="175" mass="19233">MGHWREERSRTATTKSTSTPGKVSDLEGRARRNNIRLYGVPEDTEGTSTAAYVENLIKRELGGDLSVEGNLGIERAHRALGPKPPAGAPPRSIVVRFIRFTTKEERSLSCRGSAEAGCCDGAAAGCGRGERHDPDDNRGIPDTTYSMGDTDDTPRGFLKNIREKLKEFRRQDSKE</sequence>
<protein>
    <submittedName>
        <fullName evidence="2">Uncharacterized protein</fullName>
    </submittedName>
</protein>
<dbReference type="InterPro" id="IPR004244">
    <property type="entry name" value="Transposase_22"/>
</dbReference>
<reference evidence="3" key="1">
    <citation type="submission" date="2024-04" db="EMBL/GenBank/DDBJ databases">
        <title>Salinicola lusitanus LLJ914,a marine bacterium isolated from the Okinawa Trough.</title>
        <authorList>
            <person name="Li J."/>
        </authorList>
    </citation>
    <scope>NUCLEOTIDE SEQUENCE [LARGE SCALE GENOMIC DNA]</scope>
</reference>
<dbReference type="Gene3D" id="3.30.70.1820">
    <property type="entry name" value="L1 transposable element, RRM domain"/>
    <property type="match status" value="1"/>
</dbReference>